<dbReference type="Gene3D" id="3.40.50.1360">
    <property type="match status" value="1"/>
</dbReference>
<dbReference type="InterPro" id="IPR037171">
    <property type="entry name" value="NagB/RpiA_transferase-like"/>
</dbReference>
<organism evidence="9 10">
    <name type="scientific">Pseudokineococcus basanitobsidens</name>
    <dbReference type="NCBI Taxonomy" id="1926649"/>
    <lineage>
        <taxon>Bacteria</taxon>
        <taxon>Bacillati</taxon>
        <taxon>Actinomycetota</taxon>
        <taxon>Actinomycetes</taxon>
        <taxon>Kineosporiales</taxon>
        <taxon>Kineosporiaceae</taxon>
        <taxon>Pseudokineococcus</taxon>
    </lineage>
</organism>
<protein>
    <recommendedName>
        <fullName evidence="6 7">6-phosphogluconolactonase</fullName>
        <shortName evidence="7">6PGL</shortName>
        <ecNumber evidence="5 7">3.1.1.31</ecNumber>
    </recommendedName>
</protein>
<sequence length="290" mass="29899">MTPGGDPGQGVGDVEVALHEDAEDLARTTAARLISAVADVLGSRPAPAPVHVVLTGGRVGGRTLEAVAAAVGTEEDDPADVAEDPTAALDWSRVHLWFGDERLVEASSDERNDAQARAALGRAPLLAAVHWHPMPSADDGLAPVDAAARYAAELAEHAEDLGDPEVDGDGRRSPGVPAFDVLMLGVGPDGHVASLFPGRPTLGTPEVAVVVEDDAPKPPALRLSLGLDAIRSAVEVWLVVAGDDKARAVARGLDDTEDVQRTPAVAARGRRATRWLVDRGAASRLAGDGG</sequence>
<gene>
    <name evidence="7 9" type="primary">pgl</name>
    <name evidence="9" type="ORF">WDZ17_05655</name>
</gene>
<dbReference type="GO" id="GO:0017057">
    <property type="term" value="F:6-phosphogluconolactonase activity"/>
    <property type="evidence" value="ECO:0007669"/>
    <property type="project" value="UniProtKB-EC"/>
</dbReference>
<keyword evidence="10" id="KW-1185">Reference proteome</keyword>
<dbReference type="Proteomes" id="UP001387100">
    <property type="component" value="Unassembled WGS sequence"/>
</dbReference>
<evidence type="ECO:0000256" key="1">
    <source>
        <dbReference type="ARBA" id="ARBA00000832"/>
    </source>
</evidence>
<feature type="domain" description="Glucosamine/galactosamine-6-phosphate isomerase" evidence="8">
    <location>
        <begin position="20"/>
        <end position="275"/>
    </location>
</feature>
<dbReference type="InterPro" id="IPR005900">
    <property type="entry name" value="6-phosphogluconolactonase_DevB"/>
</dbReference>
<name>A0ABU8RI80_9ACTN</name>
<evidence type="ECO:0000256" key="6">
    <source>
        <dbReference type="ARBA" id="ARBA00020337"/>
    </source>
</evidence>
<evidence type="ECO:0000256" key="3">
    <source>
        <dbReference type="ARBA" id="ARBA00004961"/>
    </source>
</evidence>
<dbReference type="SUPFAM" id="SSF100950">
    <property type="entry name" value="NagB/RpiA/CoA transferase-like"/>
    <property type="match status" value="1"/>
</dbReference>
<accession>A0ABU8RI80</accession>
<evidence type="ECO:0000256" key="7">
    <source>
        <dbReference type="RuleBase" id="RU365095"/>
    </source>
</evidence>
<dbReference type="PANTHER" id="PTHR11054">
    <property type="entry name" value="6-PHOSPHOGLUCONOLACTONASE"/>
    <property type="match status" value="1"/>
</dbReference>
<dbReference type="EMBL" id="JBBIAA010000003">
    <property type="protein sequence ID" value="MEJ5944777.1"/>
    <property type="molecule type" value="Genomic_DNA"/>
</dbReference>
<evidence type="ECO:0000313" key="9">
    <source>
        <dbReference type="EMBL" id="MEJ5944777.1"/>
    </source>
</evidence>
<dbReference type="RefSeq" id="WP_339574158.1">
    <property type="nucleotide sequence ID" value="NZ_JBBIAA010000003.1"/>
</dbReference>
<evidence type="ECO:0000256" key="5">
    <source>
        <dbReference type="ARBA" id="ARBA00013198"/>
    </source>
</evidence>
<comment type="function">
    <text evidence="2 7">Hydrolysis of 6-phosphogluconolactone to 6-phosphogluconate.</text>
</comment>
<dbReference type="PANTHER" id="PTHR11054:SF0">
    <property type="entry name" value="6-PHOSPHOGLUCONOLACTONASE"/>
    <property type="match status" value="1"/>
</dbReference>
<comment type="similarity">
    <text evidence="4 7">Belongs to the glucosamine/galactosamine-6-phosphate isomerase family. 6-phosphogluconolactonase subfamily.</text>
</comment>
<proteinExistence type="inferred from homology"/>
<comment type="pathway">
    <text evidence="3 7">Carbohydrate degradation; pentose phosphate pathway; D-ribulose 5-phosphate from D-glucose 6-phosphate (oxidative stage): step 2/3.</text>
</comment>
<evidence type="ECO:0000313" key="10">
    <source>
        <dbReference type="Proteomes" id="UP001387100"/>
    </source>
</evidence>
<comment type="catalytic activity">
    <reaction evidence="1 7">
        <text>6-phospho-D-glucono-1,5-lactone + H2O = 6-phospho-D-gluconate + H(+)</text>
        <dbReference type="Rhea" id="RHEA:12556"/>
        <dbReference type="ChEBI" id="CHEBI:15377"/>
        <dbReference type="ChEBI" id="CHEBI:15378"/>
        <dbReference type="ChEBI" id="CHEBI:57955"/>
        <dbReference type="ChEBI" id="CHEBI:58759"/>
        <dbReference type="EC" id="3.1.1.31"/>
    </reaction>
</comment>
<dbReference type="Pfam" id="PF01182">
    <property type="entry name" value="Glucosamine_iso"/>
    <property type="match status" value="1"/>
</dbReference>
<keyword evidence="7 9" id="KW-0378">Hydrolase</keyword>
<dbReference type="InterPro" id="IPR039104">
    <property type="entry name" value="6PGL"/>
</dbReference>
<dbReference type="InterPro" id="IPR006148">
    <property type="entry name" value="Glc/Gal-6P_isomerase"/>
</dbReference>
<evidence type="ECO:0000256" key="4">
    <source>
        <dbReference type="ARBA" id="ARBA00010662"/>
    </source>
</evidence>
<evidence type="ECO:0000259" key="8">
    <source>
        <dbReference type="Pfam" id="PF01182"/>
    </source>
</evidence>
<dbReference type="CDD" id="cd01400">
    <property type="entry name" value="6PGL"/>
    <property type="match status" value="1"/>
</dbReference>
<dbReference type="NCBIfam" id="TIGR01198">
    <property type="entry name" value="pgl"/>
    <property type="match status" value="1"/>
</dbReference>
<dbReference type="EC" id="3.1.1.31" evidence="5 7"/>
<evidence type="ECO:0000256" key="2">
    <source>
        <dbReference type="ARBA" id="ARBA00002681"/>
    </source>
</evidence>
<reference evidence="9 10" key="1">
    <citation type="journal article" date="2017" name="Int. J. Syst. Evol. Microbiol.">
        <title>Pseudokineococcus basanitobsidens sp. nov., isolated from volcanic rock.</title>
        <authorList>
            <person name="Lee D.W."/>
            <person name="Park M.Y."/>
            <person name="Kim J.J."/>
            <person name="Kim B.S."/>
        </authorList>
    </citation>
    <scope>NUCLEOTIDE SEQUENCE [LARGE SCALE GENOMIC DNA]</scope>
    <source>
        <strain evidence="9 10">DSM 103726</strain>
    </source>
</reference>
<comment type="caution">
    <text evidence="9">The sequence shown here is derived from an EMBL/GenBank/DDBJ whole genome shotgun (WGS) entry which is preliminary data.</text>
</comment>